<accession>W6PAF1</accession>
<dbReference type="Proteomes" id="UP000019380">
    <property type="component" value="Unassembled WGS sequence"/>
</dbReference>
<comment type="caution">
    <text evidence="2">The sequence shown here is derived from an EMBL/GenBank/DDBJ whole genome shotgun (WGS) entry which is preliminary data.</text>
</comment>
<sequence>MCSLFSYYQVTRQKENIFDKIFVMFLHVITYYTIFADRNKVHKYGFIQERDTWAD</sequence>
<gene>
    <name evidence="2" type="ORF">BN890_43460</name>
</gene>
<dbReference type="EMBL" id="CBXG010000049">
    <property type="protein sequence ID" value="CDM06728.1"/>
    <property type="molecule type" value="Genomic_DNA"/>
</dbReference>
<keyword evidence="1" id="KW-0472">Membrane</keyword>
<evidence type="ECO:0000256" key="1">
    <source>
        <dbReference type="SAM" id="Phobius"/>
    </source>
</evidence>
<reference evidence="2 3" key="1">
    <citation type="submission" date="2013-12" db="EMBL/GenBank/DDBJ databases">
        <title>Improved hybrid genome assemblies of Bacteroides xylanisolvens SD CC 1b and Bacteroides xylanisolvens SD CC 2a using Illumina and 454 Sequencing.</title>
        <authorList>
            <person name="Ramaraj T."/>
            <person name="Sundararajan A."/>
            <person name="Mudge J."/>
            <person name="Schilkey F.D."/>
            <person name="Delvecchio V."/>
            <person name="Donlon M."/>
            <person name="Ziemer C."/>
        </authorList>
    </citation>
    <scope>NUCLEOTIDE SEQUENCE [LARGE SCALE GENOMIC DNA]</scope>
</reference>
<dbReference type="AlphaFoldDB" id="W6PAF1"/>
<evidence type="ECO:0000313" key="3">
    <source>
        <dbReference type="Proteomes" id="UP000019380"/>
    </source>
</evidence>
<proteinExistence type="predicted"/>
<organism evidence="2 3">
    <name type="scientific">Bacteroides xylanisolvens SD CC 1b</name>
    <dbReference type="NCBI Taxonomy" id="702447"/>
    <lineage>
        <taxon>Bacteria</taxon>
        <taxon>Pseudomonadati</taxon>
        <taxon>Bacteroidota</taxon>
        <taxon>Bacteroidia</taxon>
        <taxon>Bacteroidales</taxon>
        <taxon>Bacteroidaceae</taxon>
        <taxon>Bacteroides</taxon>
    </lineage>
</organism>
<name>W6PAF1_9BACE</name>
<evidence type="ECO:0000313" key="2">
    <source>
        <dbReference type="EMBL" id="CDM06728.1"/>
    </source>
</evidence>
<keyword evidence="1" id="KW-0812">Transmembrane</keyword>
<feature type="transmembrane region" description="Helical" evidence="1">
    <location>
        <begin position="17"/>
        <end position="35"/>
    </location>
</feature>
<protein>
    <submittedName>
        <fullName evidence="2">Uncharacterized protein</fullName>
    </submittedName>
</protein>
<keyword evidence="1" id="KW-1133">Transmembrane helix</keyword>